<protein>
    <submittedName>
        <fullName evidence="2">Uncharacterized protein</fullName>
    </submittedName>
</protein>
<accession>K7ADT2</accession>
<dbReference type="Proteomes" id="UP000006322">
    <property type="component" value="Unassembled WGS sequence"/>
</dbReference>
<feature type="transmembrane region" description="Helical" evidence="1">
    <location>
        <begin position="43"/>
        <end position="61"/>
    </location>
</feature>
<evidence type="ECO:0000313" key="2">
    <source>
        <dbReference type="EMBL" id="GAC33485.1"/>
    </source>
</evidence>
<proteinExistence type="predicted"/>
<organism evidence="2 3">
    <name type="scientific">Paraglaciecola polaris LMG 21857</name>
    <dbReference type="NCBI Taxonomy" id="1129793"/>
    <lineage>
        <taxon>Bacteria</taxon>
        <taxon>Pseudomonadati</taxon>
        <taxon>Pseudomonadota</taxon>
        <taxon>Gammaproteobacteria</taxon>
        <taxon>Alteromonadales</taxon>
        <taxon>Alteromonadaceae</taxon>
        <taxon>Paraglaciecola</taxon>
    </lineage>
</organism>
<keyword evidence="1" id="KW-0812">Transmembrane</keyword>
<keyword evidence="3" id="KW-1185">Reference proteome</keyword>
<evidence type="ECO:0000313" key="3">
    <source>
        <dbReference type="Proteomes" id="UP000006322"/>
    </source>
</evidence>
<dbReference type="AlphaFoldDB" id="K7ADT2"/>
<evidence type="ECO:0000256" key="1">
    <source>
        <dbReference type="SAM" id="Phobius"/>
    </source>
</evidence>
<name>K7ADT2_9ALTE</name>
<keyword evidence="1" id="KW-1133">Transmembrane helix</keyword>
<dbReference type="EMBL" id="BAER01000064">
    <property type="protein sequence ID" value="GAC33485.1"/>
    <property type="molecule type" value="Genomic_DNA"/>
</dbReference>
<sequence length="113" mass="13281">MERYFYAQGALYLARENFIFGVGAGNYENASLYYGFHQTKDPLNALISFLFIFLTSFVFLIKKSKYSSNIKYSHIVAFCAHCIKYSYSRNSFIYEIFLVYLRVDRGNKQVDKL</sequence>
<comment type="caution">
    <text evidence="2">The sequence shown here is derived from an EMBL/GenBank/DDBJ whole genome shotgun (WGS) entry which is preliminary data.</text>
</comment>
<gene>
    <name evidence="2" type="ORF">GPLA_2587</name>
</gene>
<keyword evidence="1" id="KW-0472">Membrane</keyword>
<reference evidence="3" key="1">
    <citation type="journal article" date="2014" name="Environ. Microbiol.">
        <title>Comparative genomics of the marine bacterial genus Glaciecola reveals the high degree of genomic diversity and genomic characteristic for cold adaptation.</title>
        <authorList>
            <person name="Qin Q.L."/>
            <person name="Xie B.B."/>
            <person name="Yu Y."/>
            <person name="Shu Y.L."/>
            <person name="Rong J.C."/>
            <person name="Zhang Y.J."/>
            <person name="Zhao D.L."/>
            <person name="Chen X.L."/>
            <person name="Zhang X.Y."/>
            <person name="Chen B."/>
            <person name="Zhou B.C."/>
            <person name="Zhang Y.Z."/>
        </authorList>
    </citation>
    <scope>NUCLEOTIDE SEQUENCE [LARGE SCALE GENOMIC DNA]</scope>
    <source>
        <strain evidence="3">LMG 21857</strain>
    </source>
</reference>